<feature type="domain" description="Methyltransferase type 11" evidence="1">
    <location>
        <begin position="138"/>
        <end position="241"/>
    </location>
</feature>
<dbReference type="AlphaFoldDB" id="A0A328VIL6"/>
<organism evidence="2 3">
    <name type="scientific">Thermogemmatispora tikiterensis</name>
    <dbReference type="NCBI Taxonomy" id="1825093"/>
    <lineage>
        <taxon>Bacteria</taxon>
        <taxon>Bacillati</taxon>
        <taxon>Chloroflexota</taxon>
        <taxon>Ktedonobacteria</taxon>
        <taxon>Thermogemmatisporales</taxon>
        <taxon>Thermogemmatisporaceae</taxon>
        <taxon>Thermogemmatispora</taxon>
    </lineage>
</organism>
<dbReference type="OrthoDB" id="9815877at2"/>
<dbReference type="Pfam" id="PF08241">
    <property type="entry name" value="Methyltransf_11"/>
    <property type="match status" value="1"/>
</dbReference>
<dbReference type="CDD" id="cd02440">
    <property type="entry name" value="AdoMet_MTases"/>
    <property type="match status" value="1"/>
</dbReference>
<name>A0A328VIL6_9CHLR</name>
<dbReference type="InterPro" id="IPR029063">
    <property type="entry name" value="SAM-dependent_MTases_sf"/>
</dbReference>
<reference evidence="2 3" key="1">
    <citation type="submission" date="2016-08" db="EMBL/GenBank/DDBJ databases">
        <title>Analysis of Carbohydrate Active Enzymes in Thermogemmatispora T81 Reveals Carbohydrate Degradation Ability.</title>
        <authorList>
            <person name="Tomazini A."/>
            <person name="Lal S."/>
            <person name="Stott M."/>
            <person name="Henrissat B."/>
            <person name="Polikarpov I."/>
            <person name="Sparling R."/>
            <person name="Levin D.B."/>
        </authorList>
    </citation>
    <scope>NUCLEOTIDE SEQUENCE [LARGE SCALE GENOMIC DNA]</scope>
    <source>
        <strain evidence="2 3">T81</strain>
    </source>
</reference>
<gene>
    <name evidence="2" type="ORF">A4R35_15180</name>
</gene>
<dbReference type="InterPro" id="IPR013216">
    <property type="entry name" value="Methyltransf_11"/>
</dbReference>
<sequence length="284" mass="31619">MVTSLHVVLSHVQVAPLLQARREGRRQWELSPDLGLSQVTVALTEEGVLFPSGELLRWDDVERIASALNSCFLLEHGSVRAIQTFSSVTNRPCSLYPTQGAPSLLIAGFVMHRVKEVDPLEDTRLKMRTLAPIGGRVLDTATGLGYTAIEAARHADEVITIELDPAVQEVARFNPWSQDLFHHPKIRRMLGDASELVPTFPDQYFSRIIHDPPAFDLAGELYSGAFYRELYRVLRGGGRLFHYVGDLQSRAGSSTLRGVTRRLQEAGFARVVPRQEAFGVVAYK</sequence>
<evidence type="ECO:0000313" key="3">
    <source>
        <dbReference type="Proteomes" id="UP000248706"/>
    </source>
</evidence>
<dbReference type="RefSeq" id="WP_112430814.1">
    <property type="nucleotide sequence ID" value="NZ_MCIF01000002.1"/>
</dbReference>
<dbReference type="SUPFAM" id="SSF53335">
    <property type="entry name" value="S-adenosyl-L-methionine-dependent methyltransferases"/>
    <property type="match status" value="1"/>
</dbReference>
<keyword evidence="3" id="KW-1185">Reference proteome</keyword>
<protein>
    <submittedName>
        <fullName evidence="2">Spermine synthase</fullName>
    </submittedName>
</protein>
<dbReference type="Proteomes" id="UP000248706">
    <property type="component" value="Unassembled WGS sequence"/>
</dbReference>
<dbReference type="Gene3D" id="3.40.50.150">
    <property type="entry name" value="Vaccinia Virus protein VP39"/>
    <property type="match status" value="1"/>
</dbReference>
<evidence type="ECO:0000313" key="2">
    <source>
        <dbReference type="EMBL" id="RAQ96879.1"/>
    </source>
</evidence>
<dbReference type="EMBL" id="MCIF01000002">
    <property type="protein sequence ID" value="RAQ96879.1"/>
    <property type="molecule type" value="Genomic_DNA"/>
</dbReference>
<comment type="caution">
    <text evidence="2">The sequence shown here is derived from an EMBL/GenBank/DDBJ whole genome shotgun (WGS) entry which is preliminary data.</text>
</comment>
<evidence type="ECO:0000259" key="1">
    <source>
        <dbReference type="Pfam" id="PF08241"/>
    </source>
</evidence>
<accession>A0A328VIL6</accession>
<proteinExistence type="predicted"/>
<dbReference type="GO" id="GO:0008757">
    <property type="term" value="F:S-adenosylmethionine-dependent methyltransferase activity"/>
    <property type="evidence" value="ECO:0007669"/>
    <property type="project" value="InterPro"/>
</dbReference>